<dbReference type="GO" id="GO:0006308">
    <property type="term" value="P:DNA catabolic process"/>
    <property type="evidence" value="ECO:0007669"/>
    <property type="project" value="UniProtKB-UniRule"/>
</dbReference>
<dbReference type="Pfam" id="PF13742">
    <property type="entry name" value="tRNA_anti_2"/>
    <property type="match status" value="1"/>
</dbReference>
<keyword evidence="4 5" id="KW-0269">Exonuclease</keyword>
<dbReference type="EMBL" id="CCCS020000035">
    <property type="protein sequence ID" value="CDQ10332.1"/>
    <property type="molecule type" value="Genomic_DNA"/>
</dbReference>
<dbReference type="CDD" id="cd04489">
    <property type="entry name" value="ExoVII_LU_OBF"/>
    <property type="match status" value="1"/>
</dbReference>
<evidence type="ECO:0000256" key="5">
    <source>
        <dbReference type="HAMAP-Rule" id="MF_00378"/>
    </source>
</evidence>
<dbReference type="HAMAP" id="MF_00378">
    <property type="entry name" value="Exonuc_7_L"/>
    <property type="match status" value="1"/>
</dbReference>
<feature type="domain" description="Exonuclease VII large subunit C-terminal" evidence="7">
    <location>
        <begin position="127"/>
        <end position="439"/>
    </location>
</feature>
<dbReference type="NCBIfam" id="TIGR00237">
    <property type="entry name" value="xseA"/>
    <property type="match status" value="1"/>
</dbReference>
<dbReference type="GO" id="GO:0008855">
    <property type="term" value="F:exodeoxyribonuclease VII activity"/>
    <property type="evidence" value="ECO:0007669"/>
    <property type="project" value="UniProtKB-UniRule"/>
</dbReference>
<comment type="similarity">
    <text evidence="5 6">Belongs to the XseA family.</text>
</comment>
<feature type="domain" description="OB-fold nucleic acid binding" evidence="8">
    <location>
        <begin position="11"/>
        <end position="103"/>
    </location>
</feature>
<comment type="subcellular location">
    <subcellularLocation>
        <location evidence="5 6">Cytoplasm</location>
    </subcellularLocation>
</comment>
<dbReference type="Proteomes" id="UP000193925">
    <property type="component" value="Chromosome AFERRI"/>
</dbReference>
<dbReference type="InterPro" id="IPR003753">
    <property type="entry name" value="Exonuc_VII_L"/>
</dbReference>
<organism evidence="9">
    <name type="scientific">Acidithiobacillus ferrivorans</name>
    <dbReference type="NCBI Taxonomy" id="160808"/>
    <lineage>
        <taxon>Bacteria</taxon>
        <taxon>Pseudomonadati</taxon>
        <taxon>Pseudomonadota</taxon>
        <taxon>Acidithiobacillia</taxon>
        <taxon>Acidithiobacillales</taxon>
        <taxon>Acidithiobacillaceae</taxon>
        <taxon>Acidithiobacillus</taxon>
    </lineage>
</organism>
<dbReference type="GO" id="GO:0009318">
    <property type="term" value="C:exodeoxyribonuclease VII complex"/>
    <property type="evidence" value="ECO:0007669"/>
    <property type="project" value="UniProtKB-UniRule"/>
</dbReference>
<dbReference type="AlphaFoldDB" id="A0A060UNX0"/>
<evidence type="ECO:0000256" key="3">
    <source>
        <dbReference type="ARBA" id="ARBA00022801"/>
    </source>
</evidence>
<evidence type="ECO:0000256" key="4">
    <source>
        <dbReference type="ARBA" id="ARBA00022839"/>
    </source>
</evidence>
<dbReference type="PANTHER" id="PTHR30008">
    <property type="entry name" value="EXODEOXYRIBONUCLEASE 7 LARGE SUBUNIT"/>
    <property type="match status" value="1"/>
</dbReference>
<comment type="catalytic activity">
    <reaction evidence="5 6">
        <text>Exonucleolytic cleavage in either 5'- to 3'- or 3'- to 5'-direction to yield nucleoside 5'-phosphates.</text>
        <dbReference type="EC" id="3.1.11.6"/>
    </reaction>
</comment>
<dbReference type="InterPro" id="IPR025824">
    <property type="entry name" value="OB-fold_nuc-bd_dom"/>
</dbReference>
<reference evidence="10 11" key="3">
    <citation type="submission" date="2017-03" db="EMBL/GenBank/DDBJ databases">
        <authorList>
            <person name="Regsiter A."/>
            <person name="William W."/>
        </authorList>
    </citation>
    <scope>NUCLEOTIDE SEQUENCE [LARGE SCALE GENOMIC DNA]</scope>
    <source>
        <strain evidence="10">PRJEB5721</strain>
    </source>
</reference>
<comment type="subunit">
    <text evidence="5">Heterooligomer composed of large and small subunits.</text>
</comment>
<protein>
    <recommendedName>
        <fullName evidence="5">Exodeoxyribonuclease 7 large subunit</fullName>
        <ecNumber evidence="5">3.1.11.6</ecNumber>
    </recommendedName>
    <alternativeName>
        <fullName evidence="5">Exodeoxyribonuclease VII large subunit</fullName>
        <shortName evidence="5">Exonuclease VII large subunit</shortName>
    </alternativeName>
</protein>
<keyword evidence="2 5" id="KW-0540">Nuclease</keyword>
<dbReference type="RefSeq" id="WP_035192816.1">
    <property type="nucleotide sequence ID" value="NZ_CCCS020000035.1"/>
</dbReference>
<evidence type="ECO:0000256" key="6">
    <source>
        <dbReference type="RuleBase" id="RU004355"/>
    </source>
</evidence>
<dbReference type="GO" id="GO:0005737">
    <property type="term" value="C:cytoplasm"/>
    <property type="evidence" value="ECO:0007669"/>
    <property type="project" value="UniProtKB-SubCell"/>
</dbReference>
<name>A0A060UNX0_9PROT</name>
<dbReference type="InterPro" id="IPR020579">
    <property type="entry name" value="Exonuc_VII_lsu_C"/>
</dbReference>
<evidence type="ECO:0000313" key="10">
    <source>
        <dbReference type="EMBL" id="SMH64358.1"/>
    </source>
</evidence>
<reference evidence="9" key="1">
    <citation type="submission" date="2014-03" db="EMBL/GenBank/DDBJ databases">
        <authorList>
            <person name="Genoscope - CEA"/>
        </authorList>
    </citation>
    <scope>NUCLEOTIDE SEQUENCE [LARGE SCALE GENOMIC DNA]</scope>
    <source>
        <strain evidence="9">CF27</strain>
    </source>
</reference>
<dbReference type="EC" id="3.1.11.6" evidence="5"/>
<gene>
    <name evidence="5 9" type="primary">xseA</name>
    <name evidence="10" type="ORF">AFERRI_10391</name>
    <name evidence="9" type="ORF">AFERRI_400113</name>
</gene>
<comment type="function">
    <text evidence="5">Bidirectionally degrades single-stranded DNA into large acid-insoluble oligonucleotides, which are then degraded further into small acid-soluble oligonucleotides.</text>
</comment>
<dbReference type="GO" id="GO:0003676">
    <property type="term" value="F:nucleic acid binding"/>
    <property type="evidence" value="ECO:0007669"/>
    <property type="project" value="InterPro"/>
</dbReference>
<evidence type="ECO:0000256" key="1">
    <source>
        <dbReference type="ARBA" id="ARBA00022490"/>
    </source>
</evidence>
<evidence type="ECO:0000313" key="9">
    <source>
        <dbReference type="EMBL" id="CDQ10332.1"/>
    </source>
</evidence>
<sequence>MTMSNAPIPILTVSALNGAVREIIEGNFPLLRVEGELSNFSSPGSGHWYFSLKDARAQVRCAMFRQRNAYTQIQPHNGMQVQVLAQPSLYEGRGEFQLIVEQLLDAGEGDLQARFAALKNKLAAEGLFAPELKRPLPRWPQRIAVVTSASGAALHDIRVTLARRWPMLAVMVYPVLVQGDQAAAQICTALGRIASRRREDVVILARGGGSAEDLWCFNAENVARAIRACPVPVVTGIGHEIDFTIADFAGDLRAATPTAAAAAVSPDRAEWLPQVQAQRRQLEQSMQRMLRDAAQRLDYLRLRLRHPGERVQDAERRLCMAHEALRQAMWRRQAECGGQLLVLQARRLRQDPRQRLQSLNEMLKTRRTALVLAIDKRLASAEAQQQRLVAALHLLDPLAVLQRGFAVLRDGSGKVIFGSESVAVHAQISATLARGTLVCEVVDKSD</sequence>
<keyword evidence="3 5" id="KW-0378">Hydrolase</keyword>
<evidence type="ECO:0000313" key="11">
    <source>
        <dbReference type="Proteomes" id="UP000193925"/>
    </source>
</evidence>
<proteinExistence type="inferred from homology"/>
<accession>A0A060UNX0</accession>
<dbReference type="EMBL" id="LT841305">
    <property type="protein sequence ID" value="SMH64358.1"/>
    <property type="molecule type" value="Genomic_DNA"/>
</dbReference>
<keyword evidence="1 5" id="KW-0963">Cytoplasm</keyword>
<evidence type="ECO:0000259" key="7">
    <source>
        <dbReference type="Pfam" id="PF02601"/>
    </source>
</evidence>
<keyword evidence="11" id="KW-1185">Reference proteome</keyword>
<dbReference type="PANTHER" id="PTHR30008:SF0">
    <property type="entry name" value="EXODEOXYRIBONUCLEASE 7 LARGE SUBUNIT"/>
    <property type="match status" value="1"/>
</dbReference>
<reference evidence="9" key="2">
    <citation type="submission" date="2014-07" db="EMBL/GenBank/DDBJ databases">
        <title>Initial genome analysis of the psychrotolerant acidophile Acidithiobacillus ferrivorans CF27: insights into iron and sulfur oxidation pathways and into biofilm formation.</title>
        <authorList>
            <person name="Talla E."/>
            <person name="Hedrich S."/>
            <person name="Mangenot S."/>
            <person name="Ji B."/>
            <person name="Johnson D.B."/>
            <person name="Barbe V."/>
            <person name="Bonnefoy V."/>
        </authorList>
    </citation>
    <scope>NUCLEOTIDE SEQUENCE [LARGE SCALE GENOMIC DNA]</scope>
    <source>
        <strain evidence="9">CF27</strain>
    </source>
</reference>
<evidence type="ECO:0000259" key="8">
    <source>
        <dbReference type="Pfam" id="PF13742"/>
    </source>
</evidence>
<dbReference type="Pfam" id="PF02601">
    <property type="entry name" value="Exonuc_VII_L"/>
    <property type="match status" value="1"/>
</dbReference>
<evidence type="ECO:0000256" key="2">
    <source>
        <dbReference type="ARBA" id="ARBA00022722"/>
    </source>
</evidence>